<dbReference type="GO" id="GO:0009360">
    <property type="term" value="C:DNA polymerase III complex"/>
    <property type="evidence" value="ECO:0007669"/>
    <property type="project" value="InterPro"/>
</dbReference>
<dbReference type="PANTHER" id="PTHR34388">
    <property type="entry name" value="DNA POLYMERASE III SUBUNIT DELTA"/>
    <property type="match status" value="1"/>
</dbReference>
<dbReference type="AlphaFoldDB" id="U5N8X9"/>
<dbReference type="InterPro" id="IPR010372">
    <property type="entry name" value="DNA_pol3_delta_N"/>
</dbReference>
<keyword evidence="5" id="KW-0235">DNA replication</keyword>
<dbReference type="OrthoDB" id="9770982at2"/>
<accession>U5N8X9</accession>
<evidence type="ECO:0000256" key="1">
    <source>
        <dbReference type="ARBA" id="ARBA00012417"/>
    </source>
</evidence>
<evidence type="ECO:0000256" key="5">
    <source>
        <dbReference type="ARBA" id="ARBA00022705"/>
    </source>
</evidence>
<dbReference type="GO" id="GO:0003887">
    <property type="term" value="F:DNA-directed DNA polymerase activity"/>
    <property type="evidence" value="ECO:0007669"/>
    <property type="project" value="UniProtKB-KW"/>
</dbReference>
<evidence type="ECO:0000256" key="4">
    <source>
        <dbReference type="ARBA" id="ARBA00022695"/>
    </source>
</evidence>
<gene>
    <name evidence="10" type="primary">holA</name>
    <name evidence="10" type="ORF">Cenrod_1923</name>
</gene>
<proteinExistence type="inferred from homology"/>
<dbReference type="EC" id="2.7.7.7" evidence="1"/>
<sequence>MALSPAQLPDHLAGGLRSLYTVVGDDPLLVQECMDSLRAAARAQGAAERERYVSTDPRFDWSAVWMALHSVGLFAPKKILELHVPNGKPGKEGSTALQRLAQDALRSDTATTLVALPRLDKASRGSSWFAALEKGVTIDVPPVDRAQLPKWIAQRLRQQGQRVPAGAEGQRVLDFFADRVEGNLLAAHQEIQKLALLYPQGELGYEQIAEAVLDVARYHVFQLPEAVLAADAQRVQRVLDALQGEGEAVVLVLFTLAEDLRALWRVKEATLAGKALAAALQEHRIWYQKARAFEQLIPRLRREDLGHLVQAAHQVDGITKGLRHPDWPEDPWQAVLQLALRACKVLGRPS</sequence>
<evidence type="ECO:0000256" key="8">
    <source>
        <dbReference type="ARBA" id="ARBA00049244"/>
    </source>
</evidence>
<dbReference type="PANTHER" id="PTHR34388:SF1">
    <property type="entry name" value="DNA POLYMERASE III SUBUNIT DELTA"/>
    <property type="match status" value="1"/>
</dbReference>
<dbReference type="Proteomes" id="UP000017184">
    <property type="component" value="Chromosome"/>
</dbReference>
<evidence type="ECO:0000256" key="2">
    <source>
        <dbReference type="ARBA" id="ARBA00017703"/>
    </source>
</evidence>
<keyword evidence="3" id="KW-0808">Transferase</keyword>
<dbReference type="SUPFAM" id="SSF48019">
    <property type="entry name" value="post-AAA+ oligomerization domain-like"/>
    <property type="match status" value="1"/>
</dbReference>
<dbReference type="Pfam" id="PF06144">
    <property type="entry name" value="DNA_pol3_delta"/>
    <property type="match status" value="1"/>
</dbReference>
<dbReference type="Gene3D" id="1.20.272.10">
    <property type="match status" value="1"/>
</dbReference>
<dbReference type="KEGG" id="cbx:Cenrod_1923"/>
<dbReference type="EMBL" id="CP004885">
    <property type="protein sequence ID" value="AGX88001.1"/>
    <property type="molecule type" value="Genomic_DNA"/>
</dbReference>
<evidence type="ECO:0000256" key="6">
    <source>
        <dbReference type="ARBA" id="ARBA00022932"/>
    </source>
</evidence>
<dbReference type="NCBIfam" id="TIGR01128">
    <property type="entry name" value="holA"/>
    <property type="match status" value="1"/>
</dbReference>
<comment type="catalytic activity">
    <reaction evidence="8">
        <text>DNA(n) + a 2'-deoxyribonucleoside 5'-triphosphate = DNA(n+1) + diphosphate</text>
        <dbReference type="Rhea" id="RHEA:22508"/>
        <dbReference type="Rhea" id="RHEA-COMP:17339"/>
        <dbReference type="Rhea" id="RHEA-COMP:17340"/>
        <dbReference type="ChEBI" id="CHEBI:33019"/>
        <dbReference type="ChEBI" id="CHEBI:61560"/>
        <dbReference type="ChEBI" id="CHEBI:173112"/>
        <dbReference type="EC" id="2.7.7.7"/>
    </reaction>
</comment>
<comment type="similarity">
    <text evidence="7">Belongs to the DNA polymerase HolA subunit family.</text>
</comment>
<dbReference type="Gene3D" id="1.10.8.60">
    <property type="match status" value="1"/>
</dbReference>
<evidence type="ECO:0000313" key="11">
    <source>
        <dbReference type="Proteomes" id="UP000017184"/>
    </source>
</evidence>
<dbReference type="Gene3D" id="3.40.50.300">
    <property type="entry name" value="P-loop containing nucleotide triphosphate hydrolases"/>
    <property type="match status" value="1"/>
</dbReference>
<keyword evidence="11" id="KW-1185">Reference proteome</keyword>
<dbReference type="InterPro" id="IPR008921">
    <property type="entry name" value="DNA_pol3_clamp-load_cplx_C"/>
</dbReference>
<dbReference type="HOGENOM" id="CLU_044694_0_0_4"/>
<dbReference type="PATRIC" id="fig|946483.4.peg.1938"/>
<evidence type="ECO:0000313" key="10">
    <source>
        <dbReference type="EMBL" id="AGX88001.1"/>
    </source>
</evidence>
<dbReference type="InterPro" id="IPR027417">
    <property type="entry name" value="P-loop_NTPase"/>
</dbReference>
<dbReference type="RefSeq" id="WP_022774669.1">
    <property type="nucleotide sequence ID" value="NC_022576.1"/>
</dbReference>
<dbReference type="GO" id="GO:0006261">
    <property type="term" value="P:DNA-templated DNA replication"/>
    <property type="evidence" value="ECO:0007669"/>
    <property type="project" value="TreeGrafter"/>
</dbReference>
<name>U5N8X9_9BURK</name>
<evidence type="ECO:0000256" key="3">
    <source>
        <dbReference type="ARBA" id="ARBA00022679"/>
    </source>
</evidence>
<dbReference type="STRING" id="946483.Cenrod_1923"/>
<dbReference type="GO" id="GO:0003677">
    <property type="term" value="F:DNA binding"/>
    <property type="evidence" value="ECO:0007669"/>
    <property type="project" value="InterPro"/>
</dbReference>
<keyword evidence="4" id="KW-0548">Nucleotidyltransferase</keyword>
<reference evidence="10 11" key="1">
    <citation type="journal article" date="2013" name="Genome Biol.">
        <title>Genomic analysis reveals key aspects of prokaryotic symbiosis in the phototrophic consortium "Chlorochromatium aggregatum".</title>
        <authorList>
            <person name="Liu Z."/>
            <person name="Muller J."/>
            <person name="Li T."/>
            <person name="Alvey R.M."/>
            <person name="Vogl K."/>
            <person name="Frigaard N.U."/>
            <person name="Rockwell N.C."/>
            <person name="Boyd E.S."/>
            <person name="Tomsho L.P."/>
            <person name="Schuster S.C."/>
            <person name="Henke P."/>
            <person name="Rohde M."/>
            <person name="Overmann J."/>
            <person name="Bryant D.A."/>
        </authorList>
    </citation>
    <scope>NUCLEOTIDE SEQUENCE [LARGE SCALE GENOMIC DNA]</scope>
    <source>
        <strain evidence="10">CR</strain>
    </source>
</reference>
<feature type="domain" description="DNA polymerase III delta N-terminal" evidence="9">
    <location>
        <begin position="20"/>
        <end position="137"/>
    </location>
</feature>
<evidence type="ECO:0000256" key="7">
    <source>
        <dbReference type="ARBA" id="ARBA00034754"/>
    </source>
</evidence>
<dbReference type="InterPro" id="IPR005790">
    <property type="entry name" value="DNA_polIII_delta"/>
</dbReference>
<protein>
    <recommendedName>
        <fullName evidence="2">DNA polymerase III subunit delta</fullName>
        <ecNumber evidence="1">2.7.7.7</ecNumber>
    </recommendedName>
</protein>
<organism evidence="10 11">
    <name type="scientific">Candidatus Symbiobacter mobilis CR</name>
    <dbReference type="NCBI Taxonomy" id="946483"/>
    <lineage>
        <taxon>Bacteria</taxon>
        <taxon>Pseudomonadati</taxon>
        <taxon>Pseudomonadota</taxon>
        <taxon>Betaproteobacteria</taxon>
        <taxon>Burkholderiales</taxon>
        <taxon>Comamonadaceae</taxon>
    </lineage>
</organism>
<evidence type="ECO:0000259" key="9">
    <source>
        <dbReference type="Pfam" id="PF06144"/>
    </source>
</evidence>
<keyword evidence="6" id="KW-0239">DNA-directed DNA polymerase</keyword>
<dbReference type="eggNOG" id="COG1466">
    <property type="taxonomic scope" value="Bacteria"/>
</dbReference>
<dbReference type="CDD" id="cd18138">
    <property type="entry name" value="HLD_clamp_pol_III_delta"/>
    <property type="match status" value="1"/>
</dbReference>
<dbReference type="SUPFAM" id="SSF52540">
    <property type="entry name" value="P-loop containing nucleoside triphosphate hydrolases"/>
    <property type="match status" value="1"/>
</dbReference>